<proteinExistence type="predicted"/>
<dbReference type="AlphaFoldDB" id="I3VYT6"/>
<dbReference type="BioCyc" id="TSAC1094508:GLMA-2733-MONOMER"/>
<organism evidence="1 2">
    <name type="scientific">Thermoanaerobacterium saccharolyticum (strain DSM 8691 / JW/SL-YS485)</name>
    <dbReference type="NCBI Taxonomy" id="1094508"/>
    <lineage>
        <taxon>Bacteria</taxon>
        <taxon>Bacillati</taxon>
        <taxon>Bacillota</taxon>
        <taxon>Clostridia</taxon>
        <taxon>Thermoanaerobacterales</taxon>
        <taxon>Thermoanaerobacteraceae</taxon>
        <taxon>Thermoanaerobacterium</taxon>
    </lineage>
</organism>
<evidence type="ECO:0000313" key="2">
    <source>
        <dbReference type="Proteomes" id="UP000006178"/>
    </source>
</evidence>
<sequence>MKDFDIPDVYLAILPSYIDEYGDGTELIDLNGNVSRIKCSVKSCLKKTLKKYAVDLSAIKEKYAKSLGIKNTFPIPLASNFTLVQLKVRIPKVAKDVSYGYVCYEKINKIDEYSAYCVVNIDDSKIKVYQKKITIEKHLRDAAMMKTFFANLSPLNFESDRSVYNLPATKADIALLYEEIVKIKYKIEQKDDTHFKYP</sequence>
<evidence type="ECO:0008006" key="3">
    <source>
        <dbReference type="Google" id="ProtNLM"/>
    </source>
</evidence>
<dbReference type="PATRIC" id="fig|1094508.3.peg.2723"/>
<dbReference type="Proteomes" id="UP000006178">
    <property type="component" value="Chromosome"/>
</dbReference>
<evidence type="ECO:0000313" key="1">
    <source>
        <dbReference type="EMBL" id="AFK87681.1"/>
    </source>
</evidence>
<dbReference type="STRING" id="1094508.Tsac_2685"/>
<dbReference type="EMBL" id="CP003184">
    <property type="protein sequence ID" value="AFK87681.1"/>
    <property type="molecule type" value="Genomic_DNA"/>
</dbReference>
<gene>
    <name evidence="1" type="ordered locus">Tsac_2685</name>
</gene>
<dbReference type="KEGG" id="tsh:Tsac_2685"/>
<reference evidence="1 2" key="1">
    <citation type="journal article" date="2014" name="Appl. Environ. Microbiol.">
        <title>Profile of Secreted Hydrolases, Associated Proteins, and SlpA in Thermoanaerobacterium saccharolyticum during the Degradation of Hemicellulose.</title>
        <authorList>
            <person name="Currie D.H."/>
            <person name="Guss A.M."/>
            <person name="Herring C.D."/>
            <person name="Giannone R.J."/>
            <person name="Johnson C.M."/>
            <person name="Lankford P.K."/>
            <person name="Brown S.D."/>
            <person name="Hettich R.L."/>
            <person name="Lynd L.R."/>
        </authorList>
    </citation>
    <scope>NUCLEOTIDE SEQUENCE [LARGE SCALE GENOMIC DNA]</scope>
    <source>
        <strain evidence="2">DSM 8691 / JW/SL-YS485</strain>
    </source>
</reference>
<accession>I3VYT6</accession>
<protein>
    <recommendedName>
        <fullName evidence="3">ComK protein</fullName>
    </recommendedName>
</protein>
<dbReference type="eggNOG" id="ENOG5033160">
    <property type="taxonomic scope" value="Bacteria"/>
</dbReference>
<name>I3VYT6_THESW</name>
<keyword evidence="2" id="KW-1185">Reference proteome</keyword>
<dbReference type="RefSeq" id="WP_014759505.1">
    <property type="nucleotide sequence ID" value="NC_017992.1"/>
</dbReference>